<dbReference type="Proteomes" id="UP000593564">
    <property type="component" value="Unassembled WGS sequence"/>
</dbReference>
<protein>
    <submittedName>
        <fullName evidence="3">Uncharacterized protein</fullName>
    </submittedName>
</protein>
<feature type="transmembrane region" description="Helical" evidence="2">
    <location>
        <begin position="59"/>
        <end position="82"/>
    </location>
</feature>
<evidence type="ECO:0000313" key="4">
    <source>
        <dbReference type="Proteomes" id="UP000593564"/>
    </source>
</evidence>
<sequence>MANQDRGHRDGRVRAYALTLGEETKMNPSTNTSTTSSFHRRSDNLQQQRRRRREHMARNLIVVVVVCHLRLLSTITFGNSIYSANGNPWRSIGRANVRQNRAEFLRRSGMVASRGTLWNNPRRSSGWSDSPVKGMISLTTGRVTRNRQDYYSTFHRTPNRKKFSKKEWENITQESTRHAVAELASSPKFTDWIIKHADRIRLLPDDNTIGSGSDSTKENLVYINTSDYVIKQLWQCLLFLCLFLPNTFDGCIKRALSSVLTLNSVLTPLIQSPKKRATHLCSFNHQFAYKFRKSSHKTIDQVEHTYKNQIIKMGPKMGPFCPTTVAATRAAQQHSQFHWSYDRMRSLLGICKIVFSKPSLFFFGKHEISLETLSHIGKRAKHEALNKEYSFEYGIPLQDYMKFSISTSKFSILKIHSVQQLSSHNKTFFMQLTTILKINPSFSHVKEMITFHEFSSNKINNFLNPKLHFRNTWRSSQKSTKTCINIHITQRKPYLKVLMMKRRWNPSF</sequence>
<evidence type="ECO:0000256" key="1">
    <source>
        <dbReference type="SAM" id="MobiDB-lite"/>
    </source>
</evidence>
<dbReference type="PANTHER" id="PTHR31587:SF3">
    <property type="entry name" value="EXPRESSED PROTEIN"/>
    <property type="match status" value="1"/>
</dbReference>
<accession>A0A7J7GEY8</accession>
<gene>
    <name evidence="3" type="ORF">HYC85_025480</name>
</gene>
<evidence type="ECO:0000256" key="2">
    <source>
        <dbReference type="SAM" id="Phobius"/>
    </source>
</evidence>
<reference evidence="3 4" key="2">
    <citation type="submission" date="2020-07" db="EMBL/GenBank/DDBJ databases">
        <title>Genome assembly of wild tea tree DASZ reveals pedigree and selection history of tea varieties.</title>
        <authorList>
            <person name="Zhang W."/>
        </authorList>
    </citation>
    <scope>NUCLEOTIDE SEQUENCE [LARGE SCALE GENOMIC DNA]</scope>
    <source>
        <strain evidence="4">cv. G240</strain>
        <tissue evidence="3">Leaf</tissue>
    </source>
</reference>
<keyword evidence="2" id="KW-1133">Transmembrane helix</keyword>
<dbReference type="AlphaFoldDB" id="A0A7J7GEY8"/>
<keyword evidence="2" id="KW-0812">Transmembrane</keyword>
<proteinExistence type="predicted"/>
<keyword evidence="2" id="KW-0472">Membrane</keyword>
<name>A0A7J7GEY8_CAMSI</name>
<evidence type="ECO:0000313" key="3">
    <source>
        <dbReference type="EMBL" id="KAF5937974.1"/>
    </source>
</evidence>
<dbReference type="EMBL" id="JACBKZ010000012">
    <property type="protein sequence ID" value="KAF5937974.1"/>
    <property type="molecule type" value="Genomic_DNA"/>
</dbReference>
<comment type="caution">
    <text evidence="3">The sequence shown here is derived from an EMBL/GenBank/DDBJ whole genome shotgun (WGS) entry which is preliminary data.</text>
</comment>
<reference evidence="4" key="1">
    <citation type="journal article" date="2020" name="Nat. Commun.">
        <title>Genome assembly of wild tea tree DASZ reveals pedigree and selection history of tea varieties.</title>
        <authorList>
            <person name="Zhang W."/>
            <person name="Zhang Y."/>
            <person name="Qiu H."/>
            <person name="Guo Y."/>
            <person name="Wan H."/>
            <person name="Zhang X."/>
            <person name="Scossa F."/>
            <person name="Alseekh S."/>
            <person name="Zhang Q."/>
            <person name="Wang P."/>
            <person name="Xu L."/>
            <person name="Schmidt M.H."/>
            <person name="Jia X."/>
            <person name="Li D."/>
            <person name="Zhu A."/>
            <person name="Guo F."/>
            <person name="Chen W."/>
            <person name="Ni D."/>
            <person name="Usadel B."/>
            <person name="Fernie A.R."/>
            <person name="Wen W."/>
        </authorList>
    </citation>
    <scope>NUCLEOTIDE SEQUENCE [LARGE SCALE GENOMIC DNA]</scope>
    <source>
        <strain evidence="4">cv. G240</strain>
    </source>
</reference>
<dbReference type="PANTHER" id="PTHR31587">
    <property type="entry name" value="TRANSMEMBRANE PROTEIN (DUF2215)"/>
    <property type="match status" value="1"/>
</dbReference>
<keyword evidence="4" id="KW-1185">Reference proteome</keyword>
<feature type="region of interest" description="Disordered" evidence="1">
    <location>
        <begin position="18"/>
        <end position="52"/>
    </location>
</feature>
<organism evidence="3 4">
    <name type="scientific">Camellia sinensis</name>
    <name type="common">Tea plant</name>
    <name type="synonym">Thea sinensis</name>
    <dbReference type="NCBI Taxonomy" id="4442"/>
    <lineage>
        <taxon>Eukaryota</taxon>
        <taxon>Viridiplantae</taxon>
        <taxon>Streptophyta</taxon>
        <taxon>Embryophyta</taxon>
        <taxon>Tracheophyta</taxon>
        <taxon>Spermatophyta</taxon>
        <taxon>Magnoliopsida</taxon>
        <taxon>eudicotyledons</taxon>
        <taxon>Gunneridae</taxon>
        <taxon>Pentapetalae</taxon>
        <taxon>asterids</taxon>
        <taxon>Ericales</taxon>
        <taxon>Theaceae</taxon>
        <taxon>Camellia</taxon>
    </lineage>
</organism>